<dbReference type="Proteomes" id="UP000286746">
    <property type="component" value="Unassembled WGS sequence"/>
</dbReference>
<reference evidence="1 2" key="1">
    <citation type="submission" date="2018-11" db="EMBL/GenBank/DDBJ databases">
        <title>Whole genome sequence of Streptomyces paromomycinus NBRC 15454(T).</title>
        <authorList>
            <person name="Komaki H."/>
            <person name="Tamura T."/>
        </authorList>
    </citation>
    <scope>NUCLEOTIDE SEQUENCE [LARGE SCALE GENOMIC DNA]</scope>
    <source>
        <strain evidence="1 2">NBRC 15454</strain>
    </source>
</reference>
<organism evidence="1 2">
    <name type="scientific">Streptomyces paromomycinus</name>
    <name type="common">Streptomyces rimosus subsp. paromomycinus</name>
    <dbReference type="NCBI Taxonomy" id="92743"/>
    <lineage>
        <taxon>Bacteria</taxon>
        <taxon>Bacillati</taxon>
        <taxon>Actinomycetota</taxon>
        <taxon>Actinomycetes</taxon>
        <taxon>Kitasatosporales</taxon>
        <taxon>Streptomycetaceae</taxon>
        <taxon>Streptomyces</taxon>
    </lineage>
</organism>
<sequence length="271" mass="29601">MPTSRSLTGWKPSGPWYPVLVCGVVGGLAVPTAWAAGSDAHDTKSRSSAAQQAEFRRASEQAASSGRRVEVQSQRTDTVRVYANPSGTYTTEQSLPEARAPRGPVGLWTSVNKKYPSTSYWAKTGDVARVGHENETGGTWRSFITMGTKDLQRTGTIKSAAFEIRNTYSWSCAKRPVQLWDTGRAYKSTTWNQQPKWYKLLATVTDAKGHSAKECPAGVLAFDVTDNAKAAKANKWPDMTLGLRAANENDTYAWKKFAPSTAKLAVTWSKG</sequence>
<gene>
    <name evidence="1" type="ORF">GKJPGBOP_02064</name>
</gene>
<name>A0A401VZF3_STREY</name>
<evidence type="ECO:0000313" key="1">
    <source>
        <dbReference type="EMBL" id="GCD42401.1"/>
    </source>
</evidence>
<protein>
    <recommendedName>
        <fullName evidence="3">DNRLRE domain-containing protein</fullName>
    </recommendedName>
</protein>
<proteinExistence type="predicted"/>
<dbReference type="NCBIfam" id="NF033679">
    <property type="entry name" value="DNRLRE_dom"/>
    <property type="match status" value="1"/>
</dbReference>
<comment type="caution">
    <text evidence="1">The sequence shown here is derived from an EMBL/GenBank/DDBJ whole genome shotgun (WGS) entry which is preliminary data.</text>
</comment>
<evidence type="ECO:0008006" key="3">
    <source>
        <dbReference type="Google" id="ProtNLM"/>
    </source>
</evidence>
<dbReference type="RefSeq" id="WP_125053786.1">
    <property type="nucleotide sequence ID" value="NZ_BHZD01000001.1"/>
</dbReference>
<keyword evidence="2" id="KW-1185">Reference proteome</keyword>
<dbReference type="EMBL" id="BHZD01000001">
    <property type="protein sequence ID" value="GCD42401.1"/>
    <property type="molecule type" value="Genomic_DNA"/>
</dbReference>
<dbReference type="AlphaFoldDB" id="A0A401VZF3"/>
<accession>A0A401VZF3</accession>
<evidence type="ECO:0000313" key="2">
    <source>
        <dbReference type="Proteomes" id="UP000286746"/>
    </source>
</evidence>